<feature type="domain" description="Methionyl/Valyl/Leucyl/Isoleucyl-tRNA synthetase anticodon-binding" evidence="6">
    <location>
        <begin position="56"/>
        <end position="160"/>
    </location>
</feature>
<accession>T0YI39</accession>
<dbReference type="SUPFAM" id="SSF47323">
    <property type="entry name" value="Anticodon-binding domain of a subclass of class I aminoacyl-tRNA synthetases"/>
    <property type="match status" value="1"/>
</dbReference>
<comment type="caution">
    <text evidence="7">The sequence shown here is derived from an EMBL/GenBank/DDBJ whole genome shotgun (WGS) entry which is preliminary data.</text>
</comment>
<dbReference type="GO" id="GO:0005524">
    <property type="term" value="F:ATP binding"/>
    <property type="evidence" value="ECO:0007669"/>
    <property type="project" value="UniProtKB-KW"/>
</dbReference>
<keyword evidence="3" id="KW-0067">ATP-binding</keyword>
<dbReference type="GO" id="GO:0006428">
    <property type="term" value="P:isoleucyl-tRNA aminoacylation"/>
    <property type="evidence" value="ECO:0007669"/>
    <property type="project" value="TreeGrafter"/>
</dbReference>
<dbReference type="InterPro" id="IPR023586">
    <property type="entry name" value="Ile-tRNA-ligase_type2"/>
</dbReference>
<feature type="non-terminal residue" evidence="7">
    <location>
        <position position="165"/>
    </location>
</feature>
<evidence type="ECO:0000256" key="2">
    <source>
        <dbReference type="ARBA" id="ARBA00022741"/>
    </source>
</evidence>
<keyword evidence="1 7" id="KW-0436">Ligase</keyword>
<organism evidence="7">
    <name type="scientific">mine drainage metagenome</name>
    <dbReference type="NCBI Taxonomy" id="410659"/>
    <lineage>
        <taxon>unclassified sequences</taxon>
        <taxon>metagenomes</taxon>
        <taxon>ecological metagenomes</taxon>
    </lineage>
</organism>
<evidence type="ECO:0000256" key="1">
    <source>
        <dbReference type="ARBA" id="ARBA00022598"/>
    </source>
</evidence>
<dbReference type="EMBL" id="AUZY01011308">
    <property type="protein sequence ID" value="EQD35116.1"/>
    <property type="molecule type" value="Genomic_DNA"/>
</dbReference>
<reference evidence="7" key="2">
    <citation type="journal article" date="2014" name="ISME J.">
        <title>Microbial stratification in low pH oxic and suboxic macroscopic growths along an acid mine drainage.</title>
        <authorList>
            <person name="Mendez-Garcia C."/>
            <person name="Mesa V."/>
            <person name="Sprenger R.R."/>
            <person name="Richter M."/>
            <person name="Diez M.S."/>
            <person name="Solano J."/>
            <person name="Bargiela R."/>
            <person name="Golyshina O.V."/>
            <person name="Manteca A."/>
            <person name="Ramos J.L."/>
            <person name="Gallego J.R."/>
            <person name="Llorente I."/>
            <person name="Martins Dos Santos V.A."/>
            <person name="Jensen O.N."/>
            <person name="Pelaez A.I."/>
            <person name="Sanchez J."/>
            <person name="Ferrer M."/>
        </authorList>
    </citation>
    <scope>NUCLEOTIDE SEQUENCE</scope>
</reference>
<dbReference type="GO" id="GO:0000049">
    <property type="term" value="F:tRNA binding"/>
    <property type="evidence" value="ECO:0007669"/>
    <property type="project" value="InterPro"/>
</dbReference>
<protein>
    <submittedName>
        <fullName evidence="7">Isoleucine--tRNA ligase</fullName>
    </submittedName>
</protein>
<gene>
    <name evidence="7" type="ORF">B1B_16948</name>
</gene>
<dbReference type="InterPro" id="IPR013155">
    <property type="entry name" value="M/V/L/I-tRNA-synth_anticd-bd"/>
</dbReference>
<dbReference type="InterPro" id="IPR033709">
    <property type="entry name" value="Anticodon_Ile_ABEc"/>
</dbReference>
<evidence type="ECO:0000256" key="5">
    <source>
        <dbReference type="ARBA" id="ARBA00023146"/>
    </source>
</evidence>
<dbReference type="GO" id="GO:0004822">
    <property type="term" value="F:isoleucine-tRNA ligase activity"/>
    <property type="evidence" value="ECO:0007669"/>
    <property type="project" value="InterPro"/>
</dbReference>
<dbReference type="CDD" id="cd07961">
    <property type="entry name" value="Anticodon_Ia_Ile_ABEc"/>
    <property type="match status" value="1"/>
</dbReference>
<evidence type="ECO:0000256" key="4">
    <source>
        <dbReference type="ARBA" id="ARBA00022917"/>
    </source>
</evidence>
<dbReference type="AlphaFoldDB" id="T0YI39"/>
<keyword evidence="5" id="KW-0030">Aminoacyl-tRNA synthetase</keyword>
<sequence length="165" mass="19386">MFGVPWKTRNYDKRIISEISRKTLSTLLNVYSFFASNANLDKFEFRGLKPSDDPLDQWILSRLNSTIRACNEYMESYLPHEAFKSIMDLIEQVSNTYLRLSRRKFWAEEMTDQKESAYSILYSILEKISLLLAPIAPFTTEYLYRSLTHEESVHLKMYPALSGDM</sequence>
<dbReference type="PANTHER" id="PTHR42780:SF1">
    <property type="entry name" value="ISOLEUCINE--TRNA LIGASE, CYTOPLASMIC"/>
    <property type="match status" value="1"/>
</dbReference>
<keyword evidence="4" id="KW-0648">Protein biosynthesis</keyword>
<reference evidence="7" key="1">
    <citation type="submission" date="2013-08" db="EMBL/GenBank/DDBJ databases">
        <authorList>
            <person name="Mendez C."/>
            <person name="Richter M."/>
            <person name="Ferrer M."/>
            <person name="Sanchez J."/>
        </authorList>
    </citation>
    <scope>NUCLEOTIDE SEQUENCE</scope>
</reference>
<name>T0YI39_9ZZZZ</name>
<dbReference type="PANTHER" id="PTHR42780">
    <property type="entry name" value="SOLEUCYL-TRNA SYNTHETASE"/>
    <property type="match status" value="1"/>
</dbReference>
<evidence type="ECO:0000313" key="7">
    <source>
        <dbReference type="EMBL" id="EQD35116.1"/>
    </source>
</evidence>
<dbReference type="Gene3D" id="1.10.730.10">
    <property type="entry name" value="Isoleucyl-tRNA Synthetase, Domain 1"/>
    <property type="match status" value="1"/>
</dbReference>
<dbReference type="InterPro" id="IPR009080">
    <property type="entry name" value="tRNAsynth_Ia_anticodon-bd"/>
</dbReference>
<dbReference type="Pfam" id="PF08264">
    <property type="entry name" value="Anticodon_1"/>
    <property type="match status" value="1"/>
</dbReference>
<proteinExistence type="predicted"/>
<evidence type="ECO:0000256" key="3">
    <source>
        <dbReference type="ARBA" id="ARBA00022840"/>
    </source>
</evidence>
<keyword evidence="2" id="KW-0547">Nucleotide-binding</keyword>
<evidence type="ECO:0000259" key="6">
    <source>
        <dbReference type="Pfam" id="PF08264"/>
    </source>
</evidence>